<name>A0A8U0HWL8_9EURY</name>
<feature type="transmembrane region" description="Helical" evidence="1">
    <location>
        <begin position="195"/>
        <end position="215"/>
    </location>
</feature>
<dbReference type="EMBL" id="CP096659">
    <property type="protein sequence ID" value="UPV75317.1"/>
    <property type="molecule type" value="Genomic_DNA"/>
</dbReference>
<gene>
    <name evidence="2" type="ORF">M0R89_04435</name>
</gene>
<organism evidence="2 3">
    <name type="scientific">Halorussus limi</name>
    <dbReference type="NCBI Taxonomy" id="2938695"/>
    <lineage>
        <taxon>Archaea</taxon>
        <taxon>Methanobacteriati</taxon>
        <taxon>Methanobacteriota</taxon>
        <taxon>Stenosarchaea group</taxon>
        <taxon>Halobacteria</taxon>
        <taxon>Halobacteriales</taxon>
        <taxon>Haladaptataceae</taxon>
        <taxon>Halorussus</taxon>
    </lineage>
</organism>
<sequence length="385" mass="43461">MANFEDEIEEIPPVVTLENFGRTVNLPQLLTDTSAHIEYLSELYGVFTEFEDSLESPSPLVRHLYRRTKYSSKQFTRVVEALEAHIEDIELVMGEYEVNDEINEEVIWSGEKFEGLQSRVRDNVSFSEFGEQGFRNFLDLIRVGLLQSESIPTGEFTLAEILTIYSSLLENIRRGYIEWELGDDTFQYDGGRIPIWEYLSIALILAVGIYFIIAGFIASSVSLYAIGVSVIVGFYFHARSEWVNSSPNIQPTSPAIRATLQGRESDSVVITPKGGCSLSFIQINNAFGYPRVAENPQYLALYSRDTQRVQHFGKIKDILNPSEVDLEYTLDGYGSPENGGKVLNLVENSFRLLKPTIGRGNTRLTSHRYTDLGKLKNAATLDDLF</sequence>
<evidence type="ECO:0000313" key="2">
    <source>
        <dbReference type="EMBL" id="UPV75317.1"/>
    </source>
</evidence>
<keyword evidence="3" id="KW-1185">Reference proteome</keyword>
<keyword evidence="1" id="KW-1133">Transmembrane helix</keyword>
<evidence type="ECO:0000256" key="1">
    <source>
        <dbReference type="SAM" id="Phobius"/>
    </source>
</evidence>
<dbReference type="KEGG" id="halx:M0R89_04435"/>
<dbReference type="AlphaFoldDB" id="A0A8U0HWL8"/>
<accession>A0A8U0HWL8</accession>
<evidence type="ECO:0000313" key="3">
    <source>
        <dbReference type="Proteomes" id="UP000830729"/>
    </source>
</evidence>
<protein>
    <submittedName>
        <fullName evidence="2">Uncharacterized protein</fullName>
    </submittedName>
</protein>
<proteinExistence type="predicted"/>
<dbReference type="GeneID" id="72184420"/>
<reference evidence="2 3" key="1">
    <citation type="submission" date="2022-04" db="EMBL/GenBank/DDBJ databases">
        <title>Diverse halophilic archaea isolated from saline environments.</title>
        <authorList>
            <person name="Cui H.-L."/>
        </authorList>
    </citation>
    <scope>NUCLEOTIDE SEQUENCE [LARGE SCALE GENOMIC DNA]</scope>
    <source>
        <strain evidence="2 3">XZYJT49</strain>
    </source>
</reference>
<keyword evidence="1" id="KW-0472">Membrane</keyword>
<keyword evidence="1" id="KW-0812">Transmembrane</keyword>
<feature type="transmembrane region" description="Helical" evidence="1">
    <location>
        <begin position="221"/>
        <end position="238"/>
    </location>
</feature>
<dbReference type="RefSeq" id="WP_248651359.1">
    <property type="nucleotide sequence ID" value="NZ_CP096659.1"/>
</dbReference>
<dbReference type="Proteomes" id="UP000830729">
    <property type="component" value="Chromosome"/>
</dbReference>